<dbReference type="Proteomes" id="UP001337655">
    <property type="component" value="Unassembled WGS sequence"/>
</dbReference>
<dbReference type="RefSeq" id="XP_064663642.1">
    <property type="nucleotide sequence ID" value="XM_064797408.1"/>
</dbReference>
<dbReference type="InterPro" id="IPR034455">
    <property type="entry name" value="CNL1"/>
</dbReference>
<keyword evidence="5" id="KW-0963">Cytoplasm</keyword>
<comment type="function">
    <text evidence="1">Component of the biogenesis of lysosome-related organelles complex-1 (BLOC-1), a complex that is involved in endosomal cargo sorting.</text>
</comment>
<evidence type="ECO:0000256" key="7">
    <source>
        <dbReference type="SAM" id="MobiDB-lite"/>
    </source>
</evidence>
<reference evidence="8 9" key="1">
    <citation type="submission" date="2023-08" db="EMBL/GenBank/DDBJ databases">
        <title>Black Yeasts Isolated from many extreme environments.</title>
        <authorList>
            <person name="Coleine C."/>
            <person name="Stajich J.E."/>
            <person name="Selbmann L."/>
        </authorList>
    </citation>
    <scope>NUCLEOTIDE SEQUENCE [LARGE SCALE GENOMIC DNA]</scope>
    <source>
        <strain evidence="8 9">CCFEE 5935</strain>
    </source>
</reference>
<sequence length="158" mass="17931">MPPPSQQRSSSQPQQPTIPTSIPDNRLGLDPDDVQTLRRLQQAAHAQARSPAGSQASSQGRLLLDPGSLQLLSRHFDLVMQAIAQRLDQLNQQTEIATQAQTDRAGNALRVADAEIARFRLMMQQIDQLEMEFEKIQRIRDIVRTWRARVEDMERRLG</sequence>
<dbReference type="EMBL" id="JAVRRT010000001">
    <property type="protein sequence ID" value="KAK5175004.1"/>
    <property type="molecule type" value="Genomic_DNA"/>
</dbReference>
<evidence type="ECO:0000256" key="4">
    <source>
        <dbReference type="ARBA" id="ARBA00014971"/>
    </source>
</evidence>
<feature type="region of interest" description="Disordered" evidence="7">
    <location>
        <begin position="1"/>
        <end position="31"/>
    </location>
</feature>
<dbReference type="AlphaFoldDB" id="A0AAV9PM65"/>
<dbReference type="PANTHER" id="PTHR39145:SF1">
    <property type="entry name" value="BIOGENESIS OF LYSOSOME-RELATED ORGANELLES COMPLEX 1 SUBUNIT CNL1"/>
    <property type="match status" value="1"/>
</dbReference>
<dbReference type="GO" id="GO:0031083">
    <property type="term" value="C:BLOC-1 complex"/>
    <property type="evidence" value="ECO:0007669"/>
    <property type="project" value="InterPro"/>
</dbReference>
<evidence type="ECO:0000256" key="3">
    <source>
        <dbReference type="ARBA" id="ARBA00007289"/>
    </source>
</evidence>
<dbReference type="GeneID" id="89921492"/>
<dbReference type="GO" id="GO:0007032">
    <property type="term" value="P:endosome organization"/>
    <property type="evidence" value="ECO:0007669"/>
    <property type="project" value="TreeGrafter"/>
</dbReference>
<evidence type="ECO:0000256" key="6">
    <source>
        <dbReference type="ARBA" id="ARBA00029995"/>
    </source>
</evidence>
<evidence type="ECO:0000256" key="1">
    <source>
        <dbReference type="ARBA" id="ARBA00003807"/>
    </source>
</evidence>
<feature type="compositionally biased region" description="Low complexity" evidence="7">
    <location>
        <begin position="1"/>
        <end position="23"/>
    </location>
</feature>
<evidence type="ECO:0000256" key="5">
    <source>
        <dbReference type="ARBA" id="ARBA00022490"/>
    </source>
</evidence>
<evidence type="ECO:0000313" key="8">
    <source>
        <dbReference type="EMBL" id="KAK5175004.1"/>
    </source>
</evidence>
<protein>
    <recommendedName>
        <fullName evidence="4">Biogenesis of lysosome-related organelles complex 1 subunit CNL1</fullName>
    </recommendedName>
    <alternativeName>
        <fullName evidence="6">CNO-like protein 1</fullName>
    </alternativeName>
</protein>
<keyword evidence="9" id="KW-1185">Reference proteome</keyword>
<comment type="similarity">
    <text evidence="3">Belongs to the BLOC1S4 family.</text>
</comment>
<dbReference type="GO" id="GO:0005737">
    <property type="term" value="C:cytoplasm"/>
    <property type="evidence" value="ECO:0007669"/>
    <property type="project" value="UniProtKB-SubCell"/>
</dbReference>
<evidence type="ECO:0000313" key="9">
    <source>
        <dbReference type="Proteomes" id="UP001337655"/>
    </source>
</evidence>
<proteinExistence type="inferred from homology"/>
<comment type="caution">
    <text evidence="8">The sequence shown here is derived from an EMBL/GenBank/DDBJ whole genome shotgun (WGS) entry which is preliminary data.</text>
</comment>
<evidence type="ECO:0000256" key="2">
    <source>
        <dbReference type="ARBA" id="ARBA00004496"/>
    </source>
</evidence>
<name>A0AAV9PM65_9PEZI</name>
<organism evidence="8 9">
    <name type="scientific">Saxophila tyrrhenica</name>
    <dbReference type="NCBI Taxonomy" id="1690608"/>
    <lineage>
        <taxon>Eukaryota</taxon>
        <taxon>Fungi</taxon>
        <taxon>Dikarya</taxon>
        <taxon>Ascomycota</taxon>
        <taxon>Pezizomycotina</taxon>
        <taxon>Dothideomycetes</taxon>
        <taxon>Dothideomycetidae</taxon>
        <taxon>Mycosphaerellales</taxon>
        <taxon>Extremaceae</taxon>
        <taxon>Saxophila</taxon>
    </lineage>
</organism>
<accession>A0AAV9PM65</accession>
<dbReference type="PANTHER" id="PTHR39145">
    <property type="entry name" value="BIOGENESIS OF LYSOSOME-RELATED ORGANELLES COMPLEX 1 SUBUNIT CNL1"/>
    <property type="match status" value="1"/>
</dbReference>
<gene>
    <name evidence="8" type="ORF">LTR77_000140</name>
</gene>
<comment type="subcellular location">
    <subcellularLocation>
        <location evidence="2">Cytoplasm</location>
    </subcellularLocation>
</comment>